<keyword evidence="1" id="KW-0472">Membrane</keyword>
<protein>
    <submittedName>
        <fullName evidence="2">Uncharacterized protein</fullName>
    </submittedName>
</protein>
<gene>
    <name evidence="2" type="ORF">AAL_07971</name>
</gene>
<keyword evidence="3" id="KW-1185">Reference proteome</keyword>
<reference evidence="2 3" key="1">
    <citation type="journal article" date="2016" name="Genome Biol. Evol.">
        <title>Divergent and convergent evolution of fungal pathogenicity.</title>
        <authorList>
            <person name="Shang Y."/>
            <person name="Xiao G."/>
            <person name="Zheng P."/>
            <person name="Cen K."/>
            <person name="Zhan S."/>
            <person name="Wang C."/>
        </authorList>
    </citation>
    <scope>NUCLEOTIDE SEQUENCE [LARGE SCALE GENOMIC DNA]</scope>
    <source>
        <strain evidence="2 3">RCEF 2490</strain>
    </source>
</reference>
<sequence>MFRSLLAGTYTAVVVGIGTAVVASTIWGTAALPFVVGSSVGFTVGSLRWYLSAQTASLFDLARYPSLLRLHLIANFPYEEQFSRRGIEWYHPSRFDSWQQRSMLIAAWLSAQPAIEDVQARTEAEIVAGYTVADYMMDHDRKVE</sequence>
<dbReference type="AlphaFoldDB" id="A0A166NAV7"/>
<dbReference type="OrthoDB" id="5403641at2759"/>
<proteinExistence type="predicted"/>
<evidence type="ECO:0000313" key="2">
    <source>
        <dbReference type="EMBL" id="KZZ88770.1"/>
    </source>
</evidence>
<accession>A0A166NAV7</accession>
<evidence type="ECO:0000256" key="1">
    <source>
        <dbReference type="SAM" id="Phobius"/>
    </source>
</evidence>
<organism evidence="2 3">
    <name type="scientific">Moelleriella libera RCEF 2490</name>
    <dbReference type="NCBI Taxonomy" id="1081109"/>
    <lineage>
        <taxon>Eukaryota</taxon>
        <taxon>Fungi</taxon>
        <taxon>Dikarya</taxon>
        <taxon>Ascomycota</taxon>
        <taxon>Pezizomycotina</taxon>
        <taxon>Sordariomycetes</taxon>
        <taxon>Hypocreomycetidae</taxon>
        <taxon>Hypocreales</taxon>
        <taxon>Clavicipitaceae</taxon>
        <taxon>Moelleriella</taxon>
    </lineage>
</organism>
<dbReference type="EMBL" id="AZGY01000028">
    <property type="protein sequence ID" value="KZZ88770.1"/>
    <property type="molecule type" value="Genomic_DNA"/>
</dbReference>
<comment type="caution">
    <text evidence="2">The sequence shown here is derived from an EMBL/GenBank/DDBJ whole genome shotgun (WGS) entry which is preliminary data.</text>
</comment>
<keyword evidence="1" id="KW-1133">Transmembrane helix</keyword>
<keyword evidence="1" id="KW-0812">Transmembrane</keyword>
<name>A0A166NAV7_9HYPO</name>
<dbReference type="Proteomes" id="UP000078544">
    <property type="component" value="Unassembled WGS sequence"/>
</dbReference>
<dbReference type="STRING" id="1081109.A0A166NAV7"/>
<feature type="transmembrane region" description="Helical" evidence="1">
    <location>
        <begin position="30"/>
        <end position="51"/>
    </location>
</feature>
<evidence type="ECO:0000313" key="3">
    <source>
        <dbReference type="Proteomes" id="UP000078544"/>
    </source>
</evidence>